<dbReference type="InterPro" id="IPR002836">
    <property type="entry name" value="PDCD5-like"/>
</dbReference>
<sequence>MSYYDDEDNIQDEDELEEARRRRLEELQRKAEEEERKRAEEAQRRAVIRVILTPEARSRLDNLRLIKPELVESIENQLIALAQSGRIKVPITDEELKKILETVYSQTRREYRIRFR</sequence>
<dbReference type="eggNOG" id="arCOG04179">
    <property type="taxonomic scope" value="Archaea"/>
</dbReference>
<gene>
    <name evidence="5" type="ordered locus">Cmaq_0203</name>
</gene>
<feature type="coiled-coil region" evidence="4">
    <location>
        <begin position="10"/>
        <end position="49"/>
    </location>
</feature>
<dbReference type="STRING" id="397948.Cmaq_0203"/>
<dbReference type="NCBIfam" id="NF003268">
    <property type="entry name" value="PRK04239.1"/>
    <property type="match status" value="1"/>
</dbReference>
<keyword evidence="4" id="KW-0175">Coiled coil</keyword>
<dbReference type="FunFam" id="1.10.8.140:FF:000004">
    <property type="entry name" value="DNA-binding protein PAE3044"/>
    <property type="match status" value="1"/>
</dbReference>
<dbReference type="HAMAP" id="MF_00026">
    <property type="entry name" value="dsDNA_bind"/>
    <property type="match status" value="1"/>
</dbReference>
<evidence type="ECO:0000256" key="2">
    <source>
        <dbReference type="ARBA" id="ARBA00023125"/>
    </source>
</evidence>
<name>A8MAL6_CALMQ</name>
<proteinExistence type="inferred from homology"/>
<protein>
    <recommendedName>
        <fullName evidence="3">DNA-binding protein Cmaq_0203</fullName>
    </recommendedName>
</protein>
<organism evidence="5 6">
    <name type="scientific">Caldivirga maquilingensis (strain ATCC 700844 / DSM 13496 / JCM 10307 / IC-167)</name>
    <dbReference type="NCBI Taxonomy" id="397948"/>
    <lineage>
        <taxon>Archaea</taxon>
        <taxon>Thermoproteota</taxon>
        <taxon>Thermoprotei</taxon>
        <taxon>Thermoproteales</taxon>
        <taxon>Thermoproteaceae</taxon>
        <taxon>Caldivirga</taxon>
    </lineage>
</organism>
<dbReference type="AlphaFoldDB" id="A8MAL6"/>
<dbReference type="GO" id="GO:0003677">
    <property type="term" value="F:DNA binding"/>
    <property type="evidence" value="ECO:0007669"/>
    <property type="project" value="UniProtKB-UniRule"/>
</dbReference>
<evidence type="ECO:0000313" key="5">
    <source>
        <dbReference type="EMBL" id="ABW01052.1"/>
    </source>
</evidence>
<dbReference type="InterPro" id="IPR022889">
    <property type="entry name" value="DNA_bind_arc"/>
</dbReference>
<evidence type="ECO:0000313" key="6">
    <source>
        <dbReference type="Proteomes" id="UP000001137"/>
    </source>
</evidence>
<evidence type="ECO:0000256" key="3">
    <source>
        <dbReference type="HAMAP-Rule" id="MF_00026"/>
    </source>
</evidence>
<evidence type="ECO:0000256" key="4">
    <source>
        <dbReference type="SAM" id="Coils"/>
    </source>
</evidence>
<dbReference type="Gene3D" id="1.10.8.140">
    <property type="entry name" value="PDCD5-like"/>
    <property type="match status" value="1"/>
</dbReference>
<dbReference type="PIRSF" id="PIRSF015730">
    <property type="entry name" value="TFAR19"/>
    <property type="match status" value="1"/>
</dbReference>
<keyword evidence="6" id="KW-1185">Reference proteome</keyword>
<dbReference type="HOGENOM" id="CLU_122978_3_0_2"/>
<dbReference type="RefSeq" id="WP_012185272.1">
    <property type="nucleotide sequence ID" value="NC_009954.1"/>
</dbReference>
<dbReference type="EMBL" id="CP000852">
    <property type="protein sequence ID" value="ABW01052.1"/>
    <property type="molecule type" value="Genomic_DNA"/>
</dbReference>
<dbReference type="OrthoDB" id="7912at2157"/>
<comment type="similarity">
    <text evidence="1 3">Belongs to the PDCD5 family.</text>
</comment>
<dbReference type="PANTHER" id="PTHR10840:SF0">
    <property type="entry name" value="PROGRAMMED CELL DEATH PROTEIN 5"/>
    <property type="match status" value="1"/>
</dbReference>
<dbReference type="KEGG" id="cma:Cmaq_0203"/>
<keyword evidence="2 3" id="KW-0238">DNA-binding</keyword>
<dbReference type="Proteomes" id="UP000001137">
    <property type="component" value="Chromosome"/>
</dbReference>
<accession>A8MAL6</accession>
<dbReference type="GeneID" id="5709736"/>
<dbReference type="InterPro" id="IPR036883">
    <property type="entry name" value="PDCD5-like_sf"/>
</dbReference>
<dbReference type="Pfam" id="PF01984">
    <property type="entry name" value="dsDNA_bind"/>
    <property type="match status" value="1"/>
</dbReference>
<dbReference type="PANTHER" id="PTHR10840">
    <property type="entry name" value="PROGRAMMED CELL DEATH PROTEIN 5"/>
    <property type="match status" value="1"/>
</dbReference>
<dbReference type="SUPFAM" id="SSF46950">
    <property type="entry name" value="Double-stranded DNA-binding domain"/>
    <property type="match status" value="1"/>
</dbReference>
<reference evidence="5 6" key="1">
    <citation type="submission" date="2007-10" db="EMBL/GenBank/DDBJ databases">
        <title>Complete sequence of Caldivirga maquilingensis IC-167.</title>
        <authorList>
            <consortium name="US DOE Joint Genome Institute"/>
            <person name="Copeland A."/>
            <person name="Lucas S."/>
            <person name="Lapidus A."/>
            <person name="Barry K."/>
            <person name="Glavina del Rio T."/>
            <person name="Dalin E."/>
            <person name="Tice H."/>
            <person name="Pitluck S."/>
            <person name="Saunders E."/>
            <person name="Brettin T."/>
            <person name="Bruce D."/>
            <person name="Detter J.C."/>
            <person name="Han C."/>
            <person name="Schmutz J."/>
            <person name="Larimer F."/>
            <person name="Land M."/>
            <person name="Hauser L."/>
            <person name="Kyrpides N."/>
            <person name="Ivanova N."/>
            <person name="Biddle J.F."/>
            <person name="Zhang Z."/>
            <person name="Fitz-Gibbon S.T."/>
            <person name="Lowe T.M."/>
            <person name="Saltikov C."/>
            <person name="House C.H."/>
            <person name="Richardson P."/>
        </authorList>
    </citation>
    <scope>NUCLEOTIDE SEQUENCE [LARGE SCALE GENOMIC DNA]</scope>
    <source>
        <strain evidence="6">ATCC 700844 / DSM 13496 / JCM 10307 / IC-167</strain>
    </source>
</reference>
<dbReference type="GO" id="GO:0005829">
    <property type="term" value="C:cytosol"/>
    <property type="evidence" value="ECO:0007669"/>
    <property type="project" value="TreeGrafter"/>
</dbReference>
<evidence type="ECO:0000256" key="1">
    <source>
        <dbReference type="ARBA" id="ARBA00010490"/>
    </source>
</evidence>